<dbReference type="RefSeq" id="WP_382259742.1">
    <property type="nucleotide sequence ID" value="NZ_JBHTBX010000015.1"/>
</dbReference>
<feature type="coiled-coil region" evidence="1">
    <location>
        <begin position="227"/>
        <end position="261"/>
    </location>
</feature>
<gene>
    <name evidence="2" type="ORF">ACFQNJ_17150</name>
</gene>
<sequence length="811" mass="89931">MKPIKLTLTGFAGISSSRSKETLTLDLASVVPAQAQLVALAGPNGSGKTTIIDNLHPYRVMPSHANGGSPGSFSYYDHMDAGEAAKELIWEHAGVRYLSTLRMRATAKTKRMEAYLFVVQPDGSTQPWTDPATGLTSDGKAENYDQCLERVLGKPEVFFAAQFSAQGKTPISKMSASEIKKLLAQMLRMDEVAALSGKANEVYKALKPHLVAEQELSMRIRGSLSSRDVLLSSLQRAQDEERVLEAELANWSAEITRLIAEQATVAAALEKQVSIRAQHETIDEQIAAAQAEARRQSSSLAERQAQEVLAIERAKLDAQEAVQMAQTMMQQLRHRQEGLDALLARVDDIDRATKRSEELREQQRKLRMFIEDKAPDIKQVATITQEVQQLTESLTKLASDGEHLKAALLLSQRTAALLDEVPCKGSDLAGQCKLLCQANEAAQELPQQQAQLANARSVYRLKLENKSVSLRVLEALQETSVKVAQAQADLAKLDQELASCREVLALRDQVERAKAEIASVRADLTSASEQLQRSRTRHGELQGQVEALHGRHQQEKDSQEELNQKAMSNLMQLKRGLPALVDEAAQGQVQRQLIQAQESKTECSRKLAEKERQINALKVEIDVCDKRLEEAQAHDRRAREISQEMAMWMLLSKALGSDGVIAMSIDDAGPAISSLANALLEDCYGGRFVISIQTQEQTAAGLQRETFNVMVEDTLRGETKLLELMSGGEKVWINECLVRALSLYMARTSDIHFQTLFSDESDGPLDPERKRQYMAMKRTVLEKGGYEREFLITQTPELLHMCDAVIDVTIL</sequence>
<evidence type="ECO:0000256" key="1">
    <source>
        <dbReference type="SAM" id="Coils"/>
    </source>
</evidence>
<dbReference type="PANTHER" id="PTHR32114">
    <property type="entry name" value="ABC TRANSPORTER ABCH.3"/>
    <property type="match status" value="1"/>
</dbReference>
<dbReference type="InterPro" id="IPR027417">
    <property type="entry name" value="P-loop_NTPase"/>
</dbReference>
<evidence type="ECO:0000313" key="3">
    <source>
        <dbReference type="Proteomes" id="UP001596495"/>
    </source>
</evidence>
<feature type="coiled-coil region" evidence="1">
    <location>
        <begin position="438"/>
        <end position="530"/>
    </location>
</feature>
<dbReference type="Proteomes" id="UP001596495">
    <property type="component" value="Unassembled WGS sequence"/>
</dbReference>
<feature type="coiled-coil region" evidence="1">
    <location>
        <begin position="593"/>
        <end position="634"/>
    </location>
</feature>
<accession>A0ABW2RDQ0</accession>
<name>A0ABW2RDQ0_9BURK</name>
<dbReference type="PANTHER" id="PTHR32114:SF2">
    <property type="entry name" value="ABC TRANSPORTER ABCH.3"/>
    <property type="match status" value="1"/>
</dbReference>
<dbReference type="EMBL" id="JBHTBX010000015">
    <property type="protein sequence ID" value="MFC7436238.1"/>
    <property type="molecule type" value="Genomic_DNA"/>
</dbReference>
<dbReference type="SUPFAM" id="SSF52540">
    <property type="entry name" value="P-loop containing nucleoside triphosphate hydrolases"/>
    <property type="match status" value="2"/>
</dbReference>
<keyword evidence="1" id="KW-0175">Coiled coil</keyword>
<keyword evidence="3" id="KW-1185">Reference proteome</keyword>
<reference evidence="3" key="1">
    <citation type="journal article" date="2019" name="Int. J. Syst. Evol. Microbiol.">
        <title>The Global Catalogue of Microorganisms (GCM) 10K type strain sequencing project: providing services to taxonomists for standard genome sequencing and annotation.</title>
        <authorList>
            <consortium name="The Broad Institute Genomics Platform"/>
            <consortium name="The Broad Institute Genome Sequencing Center for Infectious Disease"/>
            <person name="Wu L."/>
            <person name="Ma J."/>
        </authorList>
    </citation>
    <scope>NUCLEOTIDE SEQUENCE [LARGE SCALE GENOMIC DNA]</scope>
    <source>
        <strain evidence="3">CCUG 54518</strain>
    </source>
</reference>
<comment type="caution">
    <text evidence="2">The sequence shown here is derived from an EMBL/GenBank/DDBJ whole genome shotgun (WGS) entry which is preliminary data.</text>
</comment>
<dbReference type="Gene3D" id="3.40.50.300">
    <property type="entry name" value="P-loop containing nucleotide triphosphate hydrolases"/>
    <property type="match status" value="2"/>
</dbReference>
<protein>
    <recommendedName>
        <fullName evidence="4">DNA repair exonuclease SbcCD ATPase subunit</fullName>
    </recommendedName>
</protein>
<evidence type="ECO:0008006" key="4">
    <source>
        <dbReference type="Google" id="ProtNLM"/>
    </source>
</evidence>
<organism evidence="2 3">
    <name type="scientific">Hydrogenophaga bisanensis</name>
    <dbReference type="NCBI Taxonomy" id="439611"/>
    <lineage>
        <taxon>Bacteria</taxon>
        <taxon>Pseudomonadati</taxon>
        <taxon>Pseudomonadota</taxon>
        <taxon>Betaproteobacteria</taxon>
        <taxon>Burkholderiales</taxon>
        <taxon>Comamonadaceae</taxon>
        <taxon>Hydrogenophaga</taxon>
    </lineage>
</organism>
<evidence type="ECO:0000313" key="2">
    <source>
        <dbReference type="EMBL" id="MFC7436238.1"/>
    </source>
</evidence>
<proteinExistence type="predicted"/>